<accession>A0ACA9Q598</accession>
<keyword evidence="2" id="KW-1185">Reference proteome</keyword>
<evidence type="ECO:0000313" key="2">
    <source>
        <dbReference type="Proteomes" id="UP000789920"/>
    </source>
</evidence>
<proteinExistence type="predicted"/>
<feature type="non-terminal residue" evidence="1">
    <location>
        <position position="1"/>
    </location>
</feature>
<comment type="caution">
    <text evidence="1">The sequence shown here is derived from an EMBL/GenBank/DDBJ whole genome shotgun (WGS) entry which is preliminary data.</text>
</comment>
<protein>
    <submittedName>
        <fullName evidence="1">30555_t:CDS:1</fullName>
    </submittedName>
</protein>
<dbReference type="EMBL" id="CAJVQC010025719">
    <property type="protein sequence ID" value="CAG8730812.1"/>
    <property type="molecule type" value="Genomic_DNA"/>
</dbReference>
<reference evidence="1" key="1">
    <citation type="submission" date="2021-06" db="EMBL/GenBank/DDBJ databases">
        <authorList>
            <person name="Kallberg Y."/>
            <person name="Tangrot J."/>
            <person name="Rosling A."/>
        </authorList>
    </citation>
    <scope>NUCLEOTIDE SEQUENCE</scope>
    <source>
        <strain evidence="1">MA461A</strain>
    </source>
</reference>
<evidence type="ECO:0000313" key="1">
    <source>
        <dbReference type="EMBL" id="CAG8730812.1"/>
    </source>
</evidence>
<dbReference type="Proteomes" id="UP000789920">
    <property type="component" value="Unassembled WGS sequence"/>
</dbReference>
<organism evidence="1 2">
    <name type="scientific">Racocetra persica</name>
    <dbReference type="NCBI Taxonomy" id="160502"/>
    <lineage>
        <taxon>Eukaryota</taxon>
        <taxon>Fungi</taxon>
        <taxon>Fungi incertae sedis</taxon>
        <taxon>Mucoromycota</taxon>
        <taxon>Glomeromycotina</taxon>
        <taxon>Glomeromycetes</taxon>
        <taxon>Diversisporales</taxon>
        <taxon>Gigasporaceae</taxon>
        <taxon>Racocetra</taxon>
    </lineage>
</organism>
<sequence>PLKNLNKLILLEISNTDITSGLEYLAESLHVVGCYTDQRPTSQVKKIKEQLTPCGFTLNNQPEWKNLQKTCKYGLCEKCQKPNTNEDWCGTCNIQDFSRITSVPYEQFTNIEYLAEGGFGKNMITDLLQEITNHKLFDYSNIEISDRKNTEFYQQYLASESFNRSLPTEAIFPTHKLHSGSIMHSRLIDTEEVIKLLQNSDKEFEIETDNLYQVDKNTLTQQSQLELENLQEQQAQIEIPPK</sequence>
<gene>
    <name evidence="1" type="ORF">RPERSI_LOCUS12142</name>
</gene>
<name>A0ACA9Q598_9GLOM</name>